<dbReference type="InterPro" id="IPR022310">
    <property type="entry name" value="NAD/GMP_synthase"/>
</dbReference>
<dbReference type="SUPFAM" id="SSF52402">
    <property type="entry name" value="Adenine nucleotide alpha hydrolases-like"/>
    <property type="match status" value="1"/>
</dbReference>
<dbReference type="EMBL" id="JAUJEA010000023">
    <property type="protein sequence ID" value="MDN5205654.1"/>
    <property type="molecule type" value="Genomic_DNA"/>
</dbReference>
<organism evidence="2 3">
    <name type="scientific">Splendidivirga corallicola</name>
    <dbReference type="NCBI Taxonomy" id="3051826"/>
    <lineage>
        <taxon>Bacteria</taxon>
        <taxon>Pseudomonadati</taxon>
        <taxon>Bacteroidota</taxon>
        <taxon>Cytophagia</taxon>
        <taxon>Cytophagales</taxon>
        <taxon>Splendidivirgaceae</taxon>
        <taxon>Splendidivirga</taxon>
    </lineage>
</organism>
<evidence type="ECO:0000259" key="1">
    <source>
        <dbReference type="Pfam" id="PF02540"/>
    </source>
</evidence>
<evidence type="ECO:0000313" key="3">
    <source>
        <dbReference type="Proteomes" id="UP001172082"/>
    </source>
</evidence>
<dbReference type="InterPro" id="IPR014729">
    <property type="entry name" value="Rossmann-like_a/b/a_fold"/>
</dbReference>
<reference evidence="2" key="1">
    <citation type="submission" date="2023-06" db="EMBL/GenBank/DDBJ databases">
        <title>Genomic of Parafulvivirga corallium.</title>
        <authorList>
            <person name="Wang G."/>
        </authorList>
    </citation>
    <scope>NUCLEOTIDE SEQUENCE</scope>
    <source>
        <strain evidence="2">BMA10</strain>
    </source>
</reference>
<dbReference type="InterPro" id="IPR020022">
    <property type="entry name" value="N-acetyl_sugar_amidoTrfase"/>
</dbReference>
<feature type="domain" description="NAD/GMP synthase" evidence="1">
    <location>
        <begin position="63"/>
        <end position="130"/>
    </location>
</feature>
<dbReference type="Pfam" id="PF02540">
    <property type="entry name" value="NAD_synthase"/>
    <property type="match status" value="1"/>
</dbReference>
<dbReference type="NCBIfam" id="TIGR03573">
    <property type="entry name" value="WbuX"/>
    <property type="match status" value="1"/>
</dbReference>
<name>A0ABT8KXZ4_9BACT</name>
<proteinExistence type="predicted"/>
<sequence>MSEGVKQCVRCVLDTTVEEITFDDKGVCNYCRGFDDYAHKTIWRDSTELEQERGRIIQAIKEMGKKHEYDCILGVSGGVDSTYLAYLCKKYELRPLVVHFDNGWNSELAVQNIENIIQKLDYDLQTYVIDWEIFRDIQYAYLKASVVDIEVPTDQFIFAALYELAYKHGIKNVISGWNVATEGIMPSSWIYGNKFDMFNLKNIHKNFGRLKKVKNYPKIGKFQEHFFWNVFGLRNFQMLNYVPYNKAEAKKTIQEELDWRDYGGKHYESIFTRFYQGYILPKKFNIDKRKAHLSTLICTGEITREEALMELQKPPYPKELQEEDKKYVLKKFDISEEEFQEIMSSKRIDHGHYGKDQDGMFNFFFQIYRYGSYVPIRLMRKVGVLSKPIVMTQ</sequence>
<protein>
    <submittedName>
        <fullName evidence="2">N-acetyl sugar amidotransferase</fullName>
    </submittedName>
</protein>
<accession>A0ABT8KXZ4</accession>
<gene>
    <name evidence="2" type="ORF">QQ008_29995</name>
</gene>
<dbReference type="RefSeq" id="WP_346755674.1">
    <property type="nucleotide sequence ID" value="NZ_JAUJEA010000023.1"/>
</dbReference>
<keyword evidence="3" id="KW-1185">Reference proteome</keyword>
<comment type="caution">
    <text evidence="2">The sequence shown here is derived from an EMBL/GenBank/DDBJ whole genome shotgun (WGS) entry which is preliminary data.</text>
</comment>
<dbReference type="Proteomes" id="UP001172082">
    <property type="component" value="Unassembled WGS sequence"/>
</dbReference>
<dbReference type="Gene3D" id="3.40.50.620">
    <property type="entry name" value="HUPs"/>
    <property type="match status" value="1"/>
</dbReference>
<evidence type="ECO:0000313" key="2">
    <source>
        <dbReference type="EMBL" id="MDN5205654.1"/>
    </source>
</evidence>